<keyword evidence="3" id="KW-1185">Reference proteome</keyword>
<name>A0ABU9KRY0_9EURY</name>
<sequence length="84" mass="9301">MPDKTVFDQYKEMIEKTKQLHSELVELSSKVDGMVGTMDTGISDQIAPARMVSASSSDVNISSDLDNYPVRGSLKRQGSDLKRH</sequence>
<evidence type="ECO:0000313" key="2">
    <source>
        <dbReference type="EMBL" id="MEL4305136.1"/>
    </source>
</evidence>
<protein>
    <submittedName>
        <fullName evidence="2">Uncharacterized protein</fullName>
    </submittedName>
</protein>
<feature type="region of interest" description="Disordered" evidence="1">
    <location>
        <begin position="54"/>
        <end position="84"/>
    </location>
</feature>
<organism evidence="2 3">
    <name type="scientific">Methanococcoides cohabitans</name>
    <dbReference type="NCBI Taxonomy" id="3136559"/>
    <lineage>
        <taxon>Archaea</taxon>
        <taxon>Methanobacteriati</taxon>
        <taxon>Methanobacteriota</taxon>
        <taxon>Stenosarchaea group</taxon>
        <taxon>Methanomicrobia</taxon>
        <taxon>Methanosarcinales</taxon>
        <taxon>Methanosarcinaceae</taxon>
        <taxon>Methanococcoides</taxon>
    </lineage>
</organism>
<proteinExistence type="predicted"/>
<evidence type="ECO:0000313" key="3">
    <source>
        <dbReference type="Proteomes" id="UP001396646"/>
    </source>
</evidence>
<reference evidence="2 3" key="1">
    <citation type="submission" date="2024-04" db="EMBL/GenBank/DDBJ databases">
        <title>Methanococcoides sp. LMO-2.</title>
        <authorList>
            <person name="Liang L."/>
        </authorList>
    </citation>
    <scope>NUCLEOTIDE SEQUENCE [LARGE SCALE GENOMIC DNA]</scope>
    <source>
        <strain evidence="2 3">LMO-2</strain>
    </source>
</reference>
<accession>A0ABU9KRY0</accession>
<dbReference type="Proteomes" id="UP001396646">
    <property type="component" value="Unassembled WGS sequence"/>
</dbReference>
<dbReference type="RefSeq" id="WP_342126798.1">
    <property type="nucleotide sequence ID" value="NZ_JBCAUS010000002.1"/>
</dbReference>
<evidence type="ECO:0000256" key="1">
    <source>
        <dbReference type="SAM" id="MobiDB-lite"/>
    </source>
</evidence>
<gene>
    <name evidence="2" type="ORF">WOA13_04715</name>
</gene>
<feature type="compositionally biased region" description="Low complexity" evidence="1">
    <location>
        <begin position="54"/>
        <end position="66"/>
    </location>
</feature>
<comment type="caution">
    <text evidence="2">The sequence shown here is derived from an EMBL/GenBank/DDBJ whole genome shotgun (WGS) entry which is preliminary data.</text>
</comment>
<dbReference type="EMBL" id="JBCAUS010000002">
    <property type="protein sequence ID" value="MEL4305136.1"/>
    <property type="molecule type" value="Genomic_DNA"/>
</dbReference>